<organism evidence="2 3">
    <name type="scientific">Plenodomus tracheiphilus IPT5</name>
    <dbReference type="NCBI Taxonomy" id="1408161"/>
    <lineage>
        <taxon>Eukaryota</taxon>
        <taxon>Fungi</taxon>
        <taxon>Dikarya</taxon>
        <taxon>Ascomycota</taxon>
        <taxon>Pezizomycotina</taxon>
        <taxon>Dothideomycetes</taxon>
        <taxon>Pleosporomycetidae</taxon>
        <taxon>Pleosporales</taxon>
        <taxon>Pleosporineae</taxon>
        <taxon>Leptosphaeriaceae</taxon>
        <taxon>Plenodomus</taxon>
    </lineage>
</organism>
<reference evidence="2" key="1">
    <citation type="submission" date="2020-01" db="EMBL/GenBank/DDBJ databases">
        <authorList>
            <consortium name="DOE Joint Genome Institute"/>
            <person name="Haridas S."/>
            <person name="Albert R."/>
            <person name="Binder M."/>
            <person name="Bloem J."/>
            <person name="Labutti K."/>
            <person name="Salamov A."/>
            <person name="Andreopoulos B."/>
            <person name="Baker S.E."/>
            <person name="Barry K."/>
            <person name="Bills G."/>
            <person name="Bluhm B.H."/>
            <person name="Cannon C."/>
            <person name="Castanera R."/>
            <person name="Culley D.E."/>
            <person name="Daum C."/>
            <person name="Ezra D."/>
            <person name="Gonzalez J.B."/>
            <person name="Henrissat B."/>
            <person name="Kuo A."/>
            <person name="Liang C."/>
            <person name="Lipzen A."/>
            <person name="Lutzoni F."/>
            <person name="Magnuson J."/>
            <person name="Mondo S."/>
            <person name="Nolan M."/>
            <person name="Ohm R."/>
            <person name="Pangilinan J."/>
            <person name="Park H.-J."/>
            <person name="Ramirez L."/>
            <person name="Alfaro M."/>
            <person name="Sun H."/>
            <person name="Tritt A."/>
            <person name="Yoshinaga Y."/>
            <person name="Zwiers L.-H."/>
            <person name="Turgeon B.G."/>
            <person name="Goodwin S.B."/>
            <person name="Spatafora J.W."/>
            <person name="Crous P.W."/>
            <person name="Grigoriev I.V."/>
        </authorList>
    </citation>
    <scope>NUCLEOTIDE SEQUENCE</scope>
    <source>
        <strain evidence="2">IPT5</strain>
    </source>
</reference>
<protein>
    <submittedName>
        <fullName evidence="2">Uncharacterized protein</fullName>
    </submittedName>
</protein>
<name>A0A6A7BNB7_9PLEO</name>
<gene>
    <name evidence="2" type="ORF">T440DRAFT_550254</name>
</gene>
<evidence type="ECO:0000313" key="2">
    <source>
        <dbReference type="EMBL" id="KAF2856950.1"/>
    </source>
</evidence>
<feature type="region of interest" description="Disordered" evidence="1">
    <location>
        <begin position="81"/>
        <end position="147"/>
    </location>
</feature>
<sequence length="222" mass="23949">MNMIKAAVAAVEATPVVAAFSKDVPLPSSPKGTIILKTTAPVKAIAPIACAPAAAPAVKTTSSHNTSRIPRPTPVVSLAPIVLPDGDATPATPTSLSHDAPTPAPAPQEKPRHTRRPSSQSSLFRDSRTIRERATISKPPRPMSNIDSKIRIIPSAQRSTSVFTVPGLAAEWIIRTAKEQVATERKLEKLQKRGDRGTEVHLEVQVQEDGEWYWLKHQAQAY</sequence>
<keyword evidence="3" id="KW-1185">Reference proteome</keyword>
<evidence type="ECO:0000313" key="3">
    <source>
        <dbReference type="Proteomes" id="UP000799423"/>
    </source>
</evidence>
<proteinExistence type="predicted"/>
<feature type="compositionally biased region" description="Basic and acidic residues" evidence="1">
    <location>
        <begin position="125"/>
        <end position="135"/>
    </location>
</feature>
<dbReference type="Proteomes" id="UP000799423">
    <property type="component" value="Unassembled WGS sequence"/>
</dbReference>
<dbReference type="EMBL" id="MU006288">
    <property type="protein sequence ID" value="KAF2856950.1"/>
    <property type="molecule type" value="Genomic_DNA"/>
</dbReference>
<dbReference type="AlphaFoldDB" id="A0A6A7BNB7"/>
<evidence type="ECO:0000256" key="1">
    <source>
        <dbReference type="SAM" id="MobiDB-lite"/>
    </source>
</evidence>
<accession>A0A6A7BNB7</accession>